<dbReference type="InterPro" id="IPR006311">
    <property type="entry name" value="TAT_signal"/>
</dbReference>
<evidence type="ECO:0000313" key="2">
    <source>
        <dbReference type="EMBL" id="MFC3688000.1"/>
    </source>
</evidence>
<keyword evidence="1" id="KW-0732">Signal</keyword>
<dbReference type="RefSeq" id="WP_340292056.1">
    <property type="nucleotide sequence ID" value="NZ_JBBEOI010000058.1"/>
</dbReference>
<dbReference type="PROSITE" id="PS51257">
    <property type="entry name" value="PROKAR_LIPOPROTEIN"/>
    <property type="match status" value="1"/>
</dbReference>
<gene>
    <name evidence="2" type="ORF">ACFOLH_06555</name>
</gene>
<name>A0ABV7WEV5_9MICO</name>
<keyword evidence="3" id="KW-1185">Reference proteome</keyword>
<sequence length="437" mass="46347">MTRRWTARRRTVLAVTTAGVLVAGLAACGGGDSAPAAGGSGEGGVEGVDDGTTLTLWTRAPLEYQANLLVDAYNETHENQVELTITPNDDYVSRVGAAAGSGELPDLFAADIVYVPNWTEAGLFADITDRVSQLDHADEINQGHLDAGTYEDAQYVLPFVLDLSVIFWNKELYAEAGLDPEQGPTTVEEFKEHALAVQALGKPGVYGTYFGGNCGGCNVFTWFPMVWASGEEVMNEDGTEALLAGDAAKEVYGTWRELWEAGAVAPGSRDETGATWVADFQEGNIGVMPYPATLLATADETVDVGVVPIPGVDGGQSTFVGGDGIGISKDSENADAAWNFLQWLMSEEAQVEVLAANDSTVSRSDLADNEYSREDPRVLAINEVAGAPDSRTPVAVNFQQAFNAPDSPWVTLFRNAVFEGGTSVDEDAEAVTEVLGQ</sequence>
<proteinExistence type="predicted"/>
<dbReference type="Proteomes" id="UP001595685">
    <property type="component" value="Unassembled WGS sequence"/>
</dbReference>
<reference evidence="3" key="1">
    <citation type="journal article" date="2019" name="Int. J. Syst. Evol. Microbiol.">
        <title>The Global Catalogue of Microorganisms (GCM) 10K type strain sequencing project: providing services to taxonomists for standard genome sequencing and annotation.</title>
        <authorList>
            <consortium name="The Broad Institute Genomics Platform"/>
            <consortium name="The Broad Institute Genome Sequencing Center for Infectious Disease"/>
            <person name="Wu L."/>
            <person name="Ma J."/>
        </authorList>
    </citation>
    <scope>NUCLEOTIDE SEQUENCE [LARGE SCALE GENOMIC DNA]</scope>
    <source>
        <strain evidence="3">NCAIM B.02333</strain>
    </source>
</reference>
<dbReference type="InterPro" id="IPR006059">
    <property type="entry name" value="SBP"/>
</dbReference>
<evidence type="ECO:0000313" key="3">
    <source>
        <dbReference type="Proteomes" id="UP001595685"/>
    </source>
</evidence>
<protein>
    <submittedName>
        <fullName evidence="2">ABC transporter substrate-binding protein</fullName>
    </submittedName>
</protein>
<dbReference type="SUPFAM" id="SSF53850">
    <property type="entry name" value="Periplasmic binding protein-like II"/>
    <property type="match status" value="1"/>
</dbReference>
<feature type="signal peptide" evidence="1">
    <location>
        <begin position="1"/>
        <end position="28"/>
    </location>
</feature>
<dbReference type="PANTHER" id="PTHR43649:SF12">
    <property type="entry name" value="DIACETYLCHITOBIOSE BINDING PROTEIN DASA"/>
    <property type="match status" value="1"/>
</dbReference>
<comment type="caution">
    <text evidence="2">The sequence shown here is derived from an EMBL/GenBank/DDBJ whole genome shotgun (WGS) entry which is preliminary data.</text>
</comment>
<dbReference type="Pfam" id="PF01547">
    <property type="entry name" value="SBP_bac_1"/>
    <property type="match status" value="1"/>
</dbReference>
<dbReference type="CDD" id="cd13585">
    <property type="entry name" value="PBP2_TMBP_like"/>
    <property type="match status" value="1"/>
</dbReference>
<dbReference type="InterPro" id="IPR050490">
    <property type="entry name" value="Bact_solute-bd_prot1"/>
</dbReference>
<dbReference type="PROSITE" id="PS51318">
    <property type="entry name" value="TAT"/>
    <property type="match status" value="1"/>
</dbReference>
<organism evidence="2 3">
    <name type="scientific">Aquipuribacter hungaricus</name>
    <dbReference type="NCBI Taxonomy" id="545624"/>
    <lineage>
        <taxon>Bacteria</taxon>
        <taxon>Bacillati</taxon>
        <taxon>Actinomycetota</taxon>
        <taxon>Actinomycetes</taxon>
        <taxon>Micrococcales</taxon>
        <taxon>Intrasporangiaceae</taxon>
        <taxon>Aquipuribacter</taxon>
    </lineage>
</organism>
<accession>A0ABV7WEV5</accession>
<dbReference type="Gene3D" id="3.40.190.10">
    <property type="entry name" value="Periplasmic binding protein-like II"/>
    <property type="match status" value="1"/>
</dbReference>
<feature type="chain" id="PRO_5045848847" evidence="1">
    <location>
        <begin position="29"/>
        <end position="437"/>
    </location>
</feature>
<dbReference type="EMBL" id="JBHRWW010000003">
    <property type="protein sequence ID" value="MFC3688000.1"/>
    <property type="molecule type" value="Genomic_DNA"/>
</dbReference>
<evidence type="ECO:0000256" key="1">
    <source>
        <dbReference type="SAM" id="SignalP"/>
    </source>
</evidence>
<dbReference type="PANTHER" id="PTHR43649">
    <property type="entry name" value="ARABINOSE-BINDING PROTEIN-RELATED"/>
    <property type="match status" value="1"/>
</dbReference>